<name>A0A8J6B7A0_GALPY</name>
<evidence type="ECO:0000256" key="1">
    <source>
        <dbReference type="ARBA" id="ARBA00022884"/>
    </source>
</evidence>
<feature type="domain" description="RNA recognition motif" evidence="3">
    <location>
        <begin position="1"/>
        <end position="71"/>
    </location>
</feature>
<gene>
    <name evidence="4" type="ORF">J0S82_019840</name>
</gene>
<dbReference type="OrthoDB" id="5411533at2759"/>
<dbReference type="GO" id="GO:0003723">
    <property type="term" value="F:RNA binding"/>
    <property type="evidence" value="ECO:0007669"/>
    <property type="project" value="UniProtKB-KW"/>
</dbReference>
<reference evidence="4" key="1">
    <citation type="journal article" date="2021" name="Evol. Appl.">
        <title>The genome of the Pyrenean desman and the effects of bottlenecks and inbreeding on the genomic landscape of an endangered species.</title>
        <authorList>
            <person name="Escoda L."/>
            <person name="Castresana J."/>
        </authorList>
    </citation>
    <scope>NUCLEOTIDE SEQUENCE</scope>
    <source>
        <strain evidence="4">IBE-C5619</strain>
    </source>
</reference>
<dbReference type="InterPro" id="IPR035979">
    <property type="entry name" value="RBD_domain_sf"/>
</dbReference>
<dbReference type="SMART" id="SM00361">
    <property type="entry name" value="RRM_1"/>
    <property type="match status" value="1"/>
</dbReference>
<evidence type="ECO:0000256" key="2">
    <source>
        <dbReference type="SAM" id="MobiDB-lite"/>
    </source>
</evidence>
<dbReference type="AlphaFoldDB" id="A0A8J6B7A0"/>
<accession>A0A8J6B7A0</accession>
<dbReference type="InterPro" id="IPR003954">
    <property type="entry name" value="RRM_euk-type"/>
</dbReference>
<dbReference type="PANTHER" id="PTHR13288">
    <property type="entry name" value="SPLICING FACTOR 45 SPF45"/>
    <property type="match status" value="1"/>
</dbReference>
<evidence type="ECO:0000313" key="5">
    <source>
        <dbReference type="Proteomes" id="UP000700334"/>
    </source>
</evidence>
<organism evidence="4 5">
    <name type="scientific">Galemys pyrenaicus</name>
    <name type="common">Iberian desman</name>
    <name type="synonym">Pyrenean desman</name>
    <dbReference type="NCBI Taxonomy" id="202257"/>
    <lineage>
        <taxon>Eukaryota</taxon>
        <taxon>Metazoa</taxon>
        <taxon>Chordata</taxon>
        <taxon>Craniata</taxon>
        <taxon>Vertebrata</taxon>
        <taxon>Euteleostomi</taxon>
        <taxon>Mammalia</taxon>
        <taxon>Eutheria</taxon>
        <taxon>Laurasiatheria</taxon>
        <taxon>Eulipotyphla</taxon>
        <taxon>Talpidae</taxon>
        <taxon>Galemys</taxon>
    </lineage>
</organism>
<keyword evidence="5" id="KW-1185">Reference proteome</keyword>
<dbReference type="SUPFAM" id="SSF54928">
    <property type="entry name" value="RNA-binding domain, RBD"/>
    <property type="match status" value="1"/>
</dbReference>
<dbReference type="GO" id="GO:0045292">
    <property type="term" value="P:mRNA cis splicing, via spliceosome"/>
    <property type="evidence" value="ECO:0007669"/>
    <property type="project" value="InterPro"/>
</dbReference>
<comment type="caution">
    <text evidence="4">The sequence shown here is derived from an EMBL/GenBank/DDBJ whole genome shotgun (WGS) entry which is preliminary data.</text>
</comment>
<feature type="compositionally biased region" description="Pro residues" evidence="2">
    <location>
        <begin position="129"/>
        <end position="161"/>
    </location>
</feature>
<protein>
    <submittedName>
        <fullName evidence="4">Splicing factor 45</fullName>
    </submittedName>
</protein>
<dbReference type="GO" id="GO:0000380">
    <property type="term" value="P:alternative mRNA splicing, via spliceosome"/>
    <property type="evidence" value="ECO:0007669"/>
    <property type="project" value="TreeGrafter"/>
</dbReference>
<dbReference type="Proteomes" id="UP000700334">
    <property type="component" value="Unassembled WGS sequence"/>
</dbReference>
<proteinExistence type="predicted"/>
<dbReference type="InterPro" id="IPR040052">
    <property type="entry name" value="RBM17"/>
</dbReference>
<keyword evidence="1" id="KW-0694">RNA-binding</keyword>
<sequence>MVGAGEVDEDLEAETKEGCEKYGKVVKCVIFEIPGAPTDEAIRIFLEFKRVESAIKAVVDLNGRDPRVPFSQAAPNPAVPASRRADPGPHDPAFQSPRPGSRLPQAPALHLSRPPRLPPGSSPQDTCIVPPPPHTPPPIPAPLPLQPHNPPLLPSPLPPGGSPMREGRRGGGEAAKEPHFSGFAAHRGPAGLPSALCLPRQRGGSRSLPDAPNEAAIRAPAAAAGAGAAVLAPAGWALGRGPFSGACGSPAGKGEGSAPPLPHYPVSSLAASYLGCKGWAGATLSTPAFDNCLPRPFDPPFVLDCSPWPDTLTVPCPGPTLADPLCSAGDKRPFRVCLAAAVRCTV</sequence>
<evidence type="ECO:0000259" key="3">
    <source>
        <dbReference type="SMART" id="SM00361"/>
    </source>
</evidence>
<feature type="compositionally biased region" description="Basic and acidic residues" evidence="2">
    <location>
        <begin position="165"/>
        <end position="175"/>
    </location>
</feature>
<dbReference type="EMBL" id="JAGFMF010011568">
    <property type="protein sequence ID" value="KAG8520489.1"/>
    <property type="molecule type" value="Genomic_DNA"/>
</dbReference>
<feature type="region of interest" description="Disordered" evidence="2">
    <location>
        <begin position="65"/>
        <end position="175"/>
    </location>
</feature>
<dbReference type="GO" id="GO:0071011">
    <property type="term" value="C:precatalytic spliceosome"/>
    <property type="evidence" value="ECO:0007669"/>
    <property type="project" value="TreeGrafter"/>
</dbReference>
<dbReference type="PANTHER" id="PTHR13288:SF8">
    <property type="entry name" value="SPLICING FACTOR 45"/>
    <property type="match status" value="1"/>
</dbReference>
<dbReference type="InterPro" id="IPR012677">
    <property type="entry name" value="Nucleotide-bd_a/b_plait_sf"/>
</dbReference>
<evidence type="ECO:0000313" key="4">
    <source>
        <dbReference type="EMBL" id="KAG8520489.1"/>
    </source>
</evidence>
<dbReference type="Gene3D" id="3.30.70.330">
    <property type="match status" value="1"/>
</dbReference>